<sequence length="134" mass="15753">MVKDQYLHSELTDVILQAYYKVYNTLGYGFLEKVYENAMRIELRKRGCQVKQQQPLTVYYEDETVGEYFADLVVNNTIILELKAAEKLAHEHECQLINYLKATDLEVGLLLNFGVKPEHKRKVFTNDKKRRIAH</sequence>
<organism evidence="1">
    <name type="scientific">Vecturithrix granuli</name>
    <dbReference type="NCBI Taxonomy" id="1499967"/>
    <lineage>
        <taxon>Bacteria</taxon>
        <taxon>Candidatus Moduliflexota</taxon>
        <taxon>Candidatus Vecturitrichia</taxon>
        <taxon>Candidatus Vecturitrichales</taxon>
        <taxon>Candidatus Vecturitrichaceae</taxon>
        <taxon>Candidatus Vecturithrix</taxon>
    </lineage>
</organism>
<dbReference type="Proteomes" id="UP000030661">
    <property type="component" value="Unassembled WGS sequence"/>
</dbReference>
<evidence type="ECO:0000313" key="2">
    <source>
        <dbReference type="Proteomes" id="UP000030661"/>
    </source>
</evidence>
<dbReference type="eggNOG" id="COG0614">
    <property type="taxonomic scope" value="Bacteria"/>
</dbReference>
<evidence type="ECO:0000313" key="1">
    <source>
        <dbReference type="EMBL" id="GAK60833.1"/>
    </source>
</evidence>
<dbReference type="NCBIfam" id="TIGR04256">
    <property type="entry name" value="GxxExxY"/>
    <property type="match status" value="1"/>
</dbReference>
<dbReference type="InterPro" id="IPR026350">
    <property type="entry name" value="GxxExxY"/>
</dbReference>
<protein>
    <recommendedName>
        <fullName evidence="3">GxxExxY protein</fullName>
    </recommendedName>
</protein>
<evidence type="ECO:0008006" key="3">
    <source>
        <dbReference type="Google" id="ProtNLM"/>
    </source>
</evidence>
<gene>
    <name evidence="1" type="ORF">U27_00731</name>
</gene>
<dbReference type="AlphaFoldDB" id="A0A081C8C8"/>
<keyword evidence="2" id="KW-1185">Reference proteome</keyword>
<name>A0A081C8C8_VECG1</name>
<dbReference type="EMBL" id="DF820475">
    <property type="protein sequence ID" value="GAK60833.1"/>
    <property type="molecule type" value="Genomic_DNA"/>
</dbReference>
<accession>A0A081C8C8</accession>
<dbReference type="Pfam" id="PF13366">
    <property type="entry name" value="PDDEXK_3"/>
    <property type="match status" value="1"/>
</dbReference>
<reference evidence="1" key="1">
    <citation type="journal article" date="2015" name="PeerJ">
        <title>First genomic representation of candidate bacterial phylum KSB3 points to enhanced environmental sensing as a trigger of wastewater bulking.</title>
        <authorList>
            <person name="Sekiguchi Y."/>
            <person name="Ohashi A."/>
            <person name="Parks D.H."/>
            <person name="Yamauchi T."/>
            <person name="Tyson G.W."/>
            <person name="Hugenholtz P."/>
        </authorList>
    </citation>
    <scope>NUCLEOTIDE SEQUENCE [LARGE SCALE GENOMIC DNA]</scope>
</reference>
<dbReference type="HOGENOM" id="CLU_134960_0_1_0"/>
<proteinExistence type="predicted"/>
<dbReference type="STRING" id="1499967.U27_00731"/>